<dbReference type="GO" id="GO:0016020">
    <property type="term" value="C:membrane"/>
    <property type="evidence" value="ECO:0007669"/>
    <property type="project" value="UniProtKB-SubCell"/>
</dbReference>
<name>A0A165D4B5_9APHY</name>
<keyword evidence="6" id="KW-0812">Transmembrane</keyword>
<evidence type="ECO:0000256" key="3">
    <source>
        <dbReference type="ARBA" id="ARBA00005179"/>
    </source>
</evidence>
<dbReference type="GO" id="GO:0005506">
    <property type="term" value="F:iron ion binding"/>
    <property type="evidence" value="ECO:0007669"/>
    <property type="project" value="InterPro"/>
</dbReference>
<comment type="subcellular location">
    <subcellularLocation>
        <location evidence="2">Membrane</location>
    </subcellularLocation>
</comment>
<keyword evidence="12" id="KW-0472">Membrane</keyword>
<dbReference type="PRINTS" id="PR00463">
    <property type="entry name" value="EP450I"/>
</dbReference>
<evidence type="ECO:0000313" key="15">
    <source>
        <dbReference type="EMBL" id="KZT04130.1"/>
    </source>
</evidence>
<dbReference type="AlphaFoldDB" id="A0A165D4B5"/>
<dbReference type="InterPro" id="IPR001128">
    <property type="entry name" value="Cyt_P450"/>
</dbReference>
<keyword evidence="10 13" id="KW-0408">Iron</keyword>
<keyword evidence="16" id="KW-1185">Reference proteome</keyword>
<evidence type="ECO:0000256" key="14">
    <source>
        <dbReference type="RuleBase" id="RU000461"/>
    </source>
</evidence>
<evidence type="ECO:0000256" key="5">
    <source>
        <dbReference type="ARBA" id="ARBA00022617"/>
    </source>
</evidence>
<dbReference type="OrthoDB" id="2789670at2759"/>
<proteinExistence type="inferred from homology"/>
<evidence type="ECO:0000256" key="1">
    <source>
        <dbReference type="ARBA" id="ARBA00001971"/>
    </source>
</evidence>
<dbReference type="PROSITE" id="PS00086">
    <property type="entry name" value="CYTOCHROME_P450"/>
    <property type="match status" value="1"/>
</dbReference>
<dbReference type="PRINTS" id="PR00385">
    <property type="entry name" value="P450"/>
</dbReference>
<dbReference type="STRING" id="1314785.A0A165D4B5"/>
<gene>
    <name evidence="15" type="ORF">LAESUDRAFT_703715</name>
</gene>
<keyword evidence="8" id="KW-1133">Transmembrane helix</keyword>
<evidence type="ECO:0000313" key="16">
    <source>
        <dbReference type="Proteomes" id="UP000076871"/>
    </source>
</evidence>
<evidence type="ECO:0000256" key="4">
    <source>
        <dbReference type="ARBA" id="ARBA00010617"/>
    </source>
</evidence>
<evidence type="ECO:0000256" key="11">
    <source>
        <dbReference type="ARBA" id="ARBA00023033"/>
    </source>
</evidence>
<dbReference type="CDD" id="cd11065">
    <property type="entry name" value="CYP64-like"/>
    <property type="match status" value="1"/>
</dbReference>
<organism evidence="15 16">
    <name type="scientific">Laetiporus sulphureus 93-53</name>
    <dbReference type="NCBI Taxonomy" id="1314785"/>
    <lineage>
        <taxon>Eukaryota</taxon>
        <taxon>Fungi</taxon>
        <taxon>Dikarya</taxon>
        <taxon>Basidiomycota</taxon>
        <taxon>Agaricomycotina</taxon>
        <taxon>Agaricomycetes</taxon>
        <taxon>Polyporales</taxon>
        <taxon>Laetiporus</taxon>
    </lineage>
</organism>
<comment type="similarity">
    <text evidence="4 14">Belongs to the cytochrome P450 family.</text>
</comment>
<sequence length="517" mass="58943">MLLTLYQPISLLTYAVTSLVIVSTWLWTSEKKSHPRPPGPRPIPLLGNVHQLPLERQQYTFKKWGETFGELVYARLFLKDALILNSFRVAQDLLQDKGALCSGRPRSVLLNEILGYDFDFGFMQYGDRWRKQRKMAHIAFQTNDRLLSYRAIQRREAYTLIAELYENPSLHEQHISKFAAAIIFDITYGYRITSCDDEYYVLTGRAIRGTVETGSPAATLVDFFPFLQYLPSWFPGSGSNKKALQVRKLVQDTVDRPYDECKRAITSGEASASWVASMLAEHTKDGVVSEVDEDDIKGVAMACNIAGAETTATVLLAFLLAIVIHPEVFAKAQREMDKVVGEGRLPDYDDRDSLPYLECIIKELYRWNPPAPLGLPHATTEEVEYRGYRIPTGTMLFQNIWGMMQDEESYPQPERFFPERFEKMDEHEARMKDTRRIVFGFGRRACPGRHLADSSVWLAAAMMIATLDIGKARDASGKLITPEPTFVQNFVSRPAEFLCRIQPRAETTRQLIHQMLA</sequence>
<dbReference type="GeneID" id="63823556"/>
<comment type="cofactor">
    <cofactor evidence="1 13">
        <name>heme</name>
        <dbReference type="ChEBI" id="CHEBI:30413"/>
    </cofactor>
</comment>
<dbReference type="InterPro" id="IPR036396">
    <property type="entry name" value="Cyt_P450_sf"/>
</dbReference>
<evidence type="ECO:0000256" key="8">
    <source>
        <dbReference type="ARBA" id="ARBA00022989"/>
    </source>
</evidence>
<evidence type="ECO:0000256" key="10">
    <source>
        <dbReference type="ARBA" id="ARBA00023004"/>
    </source>
</evidence>
<reference evidence="15 16" key="1">
    <citation type="journal article" date="2016" name="Mol. Biol. Evol.">
        <title>Comparative Genomics of Early-Diverging Mushroom-Forming Fungi Provides Insights into the Origins of Lignocellulose Decay Capabilities.</title>
        <authorList>
            <person name="Nagy L.G."/>
            <person name="Riley R."/>
            <person name="Tritt A."/>
            <person name="Adam C."/>
            <person name="Daum C."/>
            <person name="Floudas D."/>
            <person name="Sun H."/>
            <person name="Yadav J.S."/>
            <person name="Pangilinan J."/>
            <person name="Larsson K.H."/>
            <person name="Matsuura K."/>
            <person name="Barry K."/>
            <person name="Labutti K."/>
            <person name="Kuo R."/>
            <person name="Ohm R.A."/>
            <person name="Bhattacharya S.S."/>
            <person name="Shirouzu T."/>
            <person name="Yoshinaga Y."/>
            <person name="Martin F.M."/>
            <person name="Grigoriev I.V."/>
            <person name="Hibbett D.S."/>
        </authorList>
    </citation>
    <scope>NUCLEOTIDE SEQUENCE [LARGE SCALE GENOMIC DNA]</scope>
    <source>
        <strain evidence="15 16">93-53</strain>
    </source>
</reference>
<keyword evidence="9 14" id="KW-0560">Oxidoreductase</keyword>
<dbReference type="SUPFAM" id="SSF48264">
    <property type="entry name" value="Cytochrome P450"/>
    <property type="match status" value="1"/>
</dbReference>
<dbReference type="Gene3D" id="1.10.630.10">
    <property type="entry name" value="Cytochrome P450"/>
    <property type="match status" value="1"/>
</dbReference>
<keyword evidence="11 14" id="KW-0503">Monooxygenase</keyword>
<feature type="binding site" description="axial binding residue" evidence="13">
    <location>
        <position position="446"/>
    </location>
    <ligand>
        <name>heme</name>
        <dbReference type="ChEBI" id="CHEBI:30413"/>
    </ligand>
    <ligandPart>
        <name>Fe</name>
        <dbReference type="ChEBI" id="CHEBI:18248"/>
    </ligandPart>
</feature>
<dbReference type="Proteomes" id="UP000076871">
    <property type="component" value="Unassembled WGS sequence"/>
</dbReference>
<dbReference type="InParanoid" id="A0A165D4B5"/>
<dbReference type="InterPro" id="IPR002401">
    <property type="entry name" value="Cyt_P450_E_grp-I"/>
</dbReference>
<evidence type="ECO:0000256" key="6">
    <source>
        <dbReference type="ARBA" id="ARBA00022692"/>
    </source>
</evidence>
<evidence type="ECO:0000256" key="13">
    <source>
        <dbReference type="PIRSR" id="PIRSR602401-1"/>
    </source>
</evidence>
<keyword evidence="5 13" id="KW-0349">Heme</keyword>
<evidence type="ECO:0000256" key="9">
    <source>
        <dbReference type="ARBA" id="ARBA00023002"/>
    </source>
</evidence>
<protein>
    <submittedName>
        <fullName evidence="15">Cytochrome P450</fullName>
    </submittedName>
</protein>
<accession>A0A165D4B5</accession>
<dbReference type="EMBL" id="KV427638">
    <property type="protein sequence ID" value="KZT04130.1"/>
    <property type="molecule type" value="Genomic_DNA"/>
</dbReference>
<dbReference type="RefSeq" id="XP_040761870.1">
    <property type="nucleotide sequence ID" value="XM_040906527.1"/>
</dbReference>
<dbReference type="InterPro" id="IPR050364">
    <property type="entry name" value="Cytochrome_P450_fung"/>
</dbReference>
<dbReference type="PANTHER" id="PTHR46300:SF5">
    <property type="entry name" value="CYTOCHROME P450"/>
    <property type="match status" value="1"/>
</dbReference>
<dbReference type="InterPro" id="IPR017972">
    <property type="entry name" value="Cyt_P450_CS"/>
</dbReference>
<evidence type="ECO:0000256" key="7">
    <source>
        <dbReference type="ARBA" id="ARBA00022723"/>
    </source>
</evidence>
<dbReference type="GO" id="GO:0020037">
    <property type="term" value="F:heme binding"/>
    <property type="evidence" value="ECO:0007669"/>
    <property type="project" value="InterPro"/>
</dbReference>
<dbReference type="Pfam" id="PF00067">
    <property type="entry name" value="p450"/>
    <property type="match status" value="1"/>
</dbReference>
<evidence type="ECO:0000256" key="2">
    <source>
        <dbReference type="ARBA" id="ARBA00004370"/>
    </source>
</evidence>
<dbReference type="PANTHER" id="PTHR46300">
    <property type="entry name" value="P450, PUTATIVE (EUROFUNG)-RELATED-RELATED"/>
    <property type="match status" value="1"/>
</dbReference>
<dbReference type="GO" id="GO:0016705">
    <property type="term" value="F:oxidoreductase activity, acting on paired donors, with incorporation or reduction of molecular oxygen"/>
    <property type="evidence" value="ECO:0007669"/>
    <property type="project" value="InterPro"/>
</dbReference>
<keyword evidence="7 13" id="KW-0479">Metal-binding</keyword>
<evidence type="ECO:0000256" key="12">
    <source>
        <dbReference type="ARBA" id="ARBA00023136"/>
    </source>
</evidence>
<comment type="pathway">
    <text evidence="3">Secondary metabolite biosynthesis.</text>
</comment>
<dbReference type="GO" id="GO:0004497">
    <property type="term" value="F:monooxygenase activity"/>
    <property type="evidence" value="ECO:0007669"/>
    <property type="project" value="UniProtKB-KW"/>
</dbReference>